<evidence type="ECO:0000259" key="1">
    <source>
        <dbReference type="Pfam" id="PF20151"/>
    </source>
</evidence>
<feature type="domain" description="DUF6533" evidence="1">
    <location>
        <begin position="30"/>
        <end position="70"/>
    </location>
</feature>
<dbReference type="EMBL" id="JACAZH010000038">
    <property type="protein sequence ID" value="KAF7335968.1"/>
    <property type="molecule type" value="Genomic_DNA"/>
</dbReference>
<evidence type="ECO:0000313" key="3">
    <source>
        <dbReference type="Proteomes" id="UP000623467"/>
    </source>
</evidence>
<keyword evidence="3" id="KW-1185">Reference proteome</keyword>
<dbReference type="Pfam" id="PF20151">
    <property type="entry name" value="DUF6533"/>
    <property type="match status" value="1"/>
</dbReference>
<comment type="caution">
    <text evidence="2">The sequence shown here is derived from an EMBL/GenBank/DDBJ whole genome shotgun (WGS) entry which is preliminary data.</text>
</comment>
<name>A0A8H7CHU2_9AGAR</name>
<reference evidence="2" key="1">
    <citation type="submission" date="2020-05" db="EMBL/GenBank/DDBJ databases">
        <title>Mycena genomes resolve the evolution of fungal bioluminescence.</title>
        <authorList>
            <person name="Tsai I.J."/>
        </authorList>
    </citation>
    <scope>NUCLEOTIDE SEQUENCE</scope>
    <source>
        <strain evidence="2">160909Yilan</strain>
    </source>
</reference>
<dbReference type="AlphaFoldDB" id="A0A8H7CHU2"/>
<accession>A0A8H7CHU2</accession>
<dbReference type="OrthoDB" id="3038990at2759"/>
<dbReference type="InterPro" id="IPR045340">
    <property type="entry name" value="DUF6533"/>
</dbReference>
<protein>
    <recommendedName>
        <fullName evidence="1">DUF6533 domain-containing protein</fullName>
    </recommendedName>
</protein>
<sequence length="70" mass="7962">MSNATQLPNPFTPLAFLPPDLATQFEVSRYLYAATLGAYVWDIGLNVGDEYALLFKHKVNFPTIVYFFSR</sequence>
<evidence type="ECO:0000313" key="2">
    <source>
        <dbReference type="EMBL" id="KAF7335968.1"/>
    </source>
</evidence>
<gene>
    <name evidence="2" type="ORF">MSAN_02310300</name>
</gene>
<dbReference type="Proteomes" id="UP000623467">
    <property type="component" value="Unassembled WGS sequence"/>
</dbReference>
<proteinExistence type="predicted"/>
<organism evidence="2 3">
    <name type="scientific">Mycena sanguinolenta</name>
    <dbReference type="NCBI Taxonomy" id="230812"/>
    <lineage>
        <taxon>Eukaryota</taxon>
        <taxon>Fungi</taxon>
        <taxon>Dikarya</taxon>
        <taxon>Basidiomycota</taxon>
        <taxon>Agaricomycotina</taxon>
        <taxon>Agaricomycetes</taxon>
        <taxon>Agaricomycetidae</taxon>
        <taxon>Agaricales</taxon>
        <taxon>Marasmiineae</taxon>
        <taxon>Mycenaceae</taxon>
        <taxon>Mycena</taxon>
    </lineage>
</organism>